<sequence length="55" mass="6535">MEGNWKYFVLDHDAKFRQSLKGLKLYLCHSQSLFNAEIMINENLLDQFLVSMLLQ</sequence>
<organism evidence="1 2">
    <name type="scientific">Senna tora</name>
    <dbReference type="NCBI Taxonomy" id="362788"/>
    <lineage>
        <taxon>Eukaryota</taxon>
        <taxon>Viridiplantae</taxon>
        <taxon>Streptophyta</taxon>
        <taxon>Embryophyta</taxon>
        <taxon>Tracheophyta</taxon>
        <taxon>Spermatophyta</taxon>
        <taxon>Magnoliopsida</taxon>
        <taxon>eudicotyledons</taxon>
        <taxon>Gunneridae</taxon>
        <taxon>Pentapetalae</taxon>
        <taxon>rosids</taxon>
        <taxon>fabids</taxon>
        <taxon>Fabales</taxon>
        <taxon>Fabaceae</taxon>
        <taxon>Caesalpinioideae</taxon>
        <taxon>Cassia clade</taxon>
        <taxon>Senna</taxon>
    </lineage>
</organism>
<dbReference type="Proteomes" id="UP000634136">
    <property type="component" value="Unassembled WGS sequence"/>
</dbReference>
<evidence type="ECO:0000313" key="1">
    <source>
        <dbReference type="EMBL" id="KAF7824504.1"/>
    </source>
</evidence>
<name>A0A834TUR2_9FABA</name>
<gene>
    <name evidence="1" type="ORF">G2W53_022648</name>
</gene>
<accession>A0A834TUR2</accession>
<proteinExistence type="predicted"/>
<comment type="caution">
    <text evidence="1">The sequence shown here is derived from an EMBL/GenBank/DDBJ whole genome shotgun (WGS) entry which is preliminary data.</text>
</comment>
<evidence type="ECO:0000313" key="2">
    <source>
        <dbReference type="Proteomes" id="UP000634136"/>
    </source>
</evidence>
<dbReference type="EMBL" id="JAAIUW010000007">
    <property type="protein sequence ID" value="KAF7824504.1"/>
    <property type="molecule type" value="Genomic_DNA"/>
</dbReference>
<reference evidence="1" key="1">
    <citation type="submission" date="2020-09" db="EMBL/GenBank/DDBJ databases">
        <title>Genome-Enabled Discovery of Anthraquinone Biosynthesis in Senna tora.</title>
        <authorList>
            <person name="Kang S.-H."/>
            <person name="Pandey R.P."/>
            <person name="Lee C.-M."/>
            <person name="Sim J.-S."/>
            <person name="Jeong J.-T."/>
            <person name="Choi B.-S."/>
            <person name="Jung M."/>
            <person name="Ginzburg D."/>
            <person name="Zhao K."/>
            <person name="Won S.Y."/>
            <person name="Oh T.-J."/>
            <person name="Yu Y."/>
            <person name="Kim N.-H."/>
            <person name="Lee O.R."/>
            <person name="Lee T.-H."/>
            <person name="Bashyal P."/>
            <person name="Kim T.-S."/>
            <person name="Lee W.-H."/>
            <person name="Kawkins C."/>
            <person name="Kim C.-K."/>
            <person name="Kim J.S."/>
            <person name="Ahn B.O."/>
            <person name="Rhee S.Y."/>
            <person name="Sohng J.K."/>
        </authorList>
    </citation>
    <scope>NUCLEOTIDE SEQUENCE</scope>
    <source>
        <tissue evidence="1">Leaf</tissue>
    </source>
</reference>
<keyword evidence="2" id="KW-1185">Reference proteome</keyword>
<protein>
    <submittedName>
        <fullName evidence="1">Uncharacterized protein</fullName>
    </submittedName>
</protein>
<dbReference type="AlphaFoldDB" id="A0A834TUR2"/>